<name>A0ACC1T3F5_9APHY</name>
<protein>
    <submittedName>
        <fullName evidence="1">Uncharacterized protein</fullName>
    </submittedName>
</protein>
<keyword evidence="2" id="KW-1185">Reference proteome</keyword>
<gene>
    <name evidence="1" type="ORF">NM688_g4153</name>
</gene>
<evidence type="ECO:0000313" key="2">
    <source>
        <dbReference type="Proteomes" id="UP001148662"/>
    </source>
</evidence>
<comment type="caution">
    <text evidence="1">The sequence shown here is derived from an EMBL/GenBank/DDBJ whole genome shotgun (WGS) entry which is preliminary data.</text>
</comment>
<dbReference type="Proteomes" id="UP001148662">
    <property type="component" value="Unassembled WGS sequence"/>
</dbReference>
<reference evidence="1" key="1">
    <citation type="submission" date="2022-07" db="EMBL/GenBank/DDBJ databases">
        <title>Genome Sequence of Phlebia brevispora.</title>
        <authorList>
            <person name="Buettner E."/>
        </authorList>
    </citation>
    <scope>NUCLEOTIDE SEQUENCE</scope>
    <source>
        <strain evidence="1">MPL23</strain>
    </source>
</reference>
<proteinExistence type="predicted"/>
<sequence length="225" mass="22930">MQFKPLLVLSGLCAAVSAHFHLQYPPPRGLFVMNNEPTFCDGYPHSVSNRTVFPLNGGFISLTSEHPVWTLGVILSPLSDPPTFQNFTEAVPFFQVNGEGAYCFPVDLAAAGISGVTDGANITIQLEFDGGDGTLFQCADLTLSSSVTIPNNVSCTNATGDSVQTLPASATPTIPSGSGTPVATSNSSSTSSGAPAATSSSAALAQSAVTFSGLLGLAGVVLTII</sequence>
<organism evidence="1 2">
    <name type="scientific">Phlebia brevispora</name>
    <dbReference type="NCBI Taxonomy" id="194682"/>
    <lineage>
        <taxon>Eukaryota</taxon>
        <taxon>Fungi</taxon>
        <taxon>Dikarya</taxon>
        <taxon>Basidiomycota</taxon>
        <taxon>Agaricomycotina</taxon>
        <taxon>Agaricomycetes</taxon>
        <taxon>Polyporales</taxon>
        <taxon>Meruliaceae</taxon>
        <taxon>Phlebia</taxon>
    </lineage>
</organism>
<accession>A0ACC1T3F5</accession>
<evidence type="ECO:0000313" key="1">
    <source>
        <dbReference type="EMBL" id="KAJ3552429.1"/>
    </source>
</evidence>
<dbReference type="EMBL" id="JANHOG010000662">
    <property type="protein sequence ID" value="KAJ3552429.1"/>
    <property type="molecule type" value="Genomic_DNA"/>
</dbReference>